<gene>
    <name evidence="1" type="ORF">CGOC_LOCUS10698</name>
</gene>
<sequence length="114" mass="12653">MKGLLRHGATTGSILKYNSLTSGQHKLYFGEIYNVTGYEFLDAYAFTTYCACEGTCCGQVRLTTSNTIAYQEVNLGPLNHVMSDAEQTLYIANVLNYDNMLWAKADSTECVDLI</sequence>
<evidence type="ECO:0000313" key="1">
    <source>
        <dbReference type="EMBL" id="VDN27597.1"/>
    </source>
</evidence>
<proteinExistence type="predicted"/>
<keyword evidence="2" id="KW-1185">Reference proteome</keyword>
<accession>A0A3P7MXX0</accession>
<name>A0A3P7MXX0_CYLGO</name>
<evidence type="ECO:0000313" key="2">
    <source>
        <dbReference type="Proteomes" id="UP000271889"/>
    </source>
</evidence>
<dbReference type="EMBL" id="UYRV01112550">
    <property type="protein sequence ID" value="VDN27597.1"/>
    <property type="molecule type" value="Genomic_DNA"/>
</dbReference>
<organism evidence="1 2">
    <name type="scientific">Cylicostephanus goldi</name>
    <name type="common">Nematode worm</name>
    <dbReference type="NCBI Taxonomy" id="71465"/>
    <lineage>
        <taxon>Eukaryota</taxon>
        <taxon>Metazoa</taxon>
        <taxon>Ecdysozoa</taxon>
        <taxon>Nematoda</taxon>
        <taxon>Chromadorea</taxon>
        <taxon>Rhabditida</taxon>
        <taxon>Rhabditina</taxon>
        <taxon>Rhabditomorpha</taxon>
        <taxon>Strongyloidea</taxon>
        <taxon>Strongylidae</taxon>
        <taxon>Cylicostephanus</taxon>
    </lineage>
</organism>
<dbReference type="OrthoDB" id="5867485at2759"/>
<dbReference type="AlphaFoldDB" id="A0A3P7MXX0"/>
<dbReference type="Proteomes" id="UP000271889">
    <property type="component" value="Unassembled WGS sequence"/>
</dbReference>
<protein>
    <submittedName>
        <fullName evidence="1">Uncharacterized protein</fullName>
    </submittedName>
</protein>
<reference evidence="1 2" key="1">
    <citation type="submission" date="2018-11" db="EMBL/GenBank/DDBJ databases">
        <authorList>
            <consortium name="Pathogen Informatics"/>
        </authorList>
    </citation>
    <scope>NUCLEOTIDE SEQUENCE [LARGE SCALE GENOMIC DNA]</scope>
</reference>